<dbReference type="Proteomes" id="UP000501452">
    <property type="component" value="Chromosome"/>
</dbReference>
<dbReference type="InterPro" id="IPR021527">
    <property type="entry name" value="DUF2795"/>
</dbReference>
<dbReference type="RefSeq" id="WP_166179452.1">
    <property type="nucleotide sequence ID" value="NZ_CP045119.1"/>
</dbReference>
<proteinExistence type="predicted"/>
<keyword evidence="2" id="KW-1185">Reference proteome</keyword>
<evidence type="ECO:0000313" key="2">
    <source>
        <dbReference type="Proteomes" id="UP000501452"/>
    </source>
</evidence>
<dbReference type="EMBL" id="CP045119">
    <property type="protein sequence ID" value="QIN84852.1"/>
    <property type="molecule type" value="Genomic_DNA"/>
</dbReference>
<protein>
    <submittedName>
        <fullName evidence="1">DUF2795 domain-containing protein</fullName>
    </submittedName>
</protein>
<sequence>MDLPNLGNLDLGQLQQYLQGVNFPAQKEEVASNAESNGAPQNIVDAIRNAAQDKFNSQDEVLQAVKG</sequence>
<gene>
    <name evidence="1" type="ORF">GBA63_21045</name>
</gene>
<organism evidence="1 2">
    <name type="scientific">Rubrobacter tropicus</name>
    <dbReference type="NCBI Taxonomy" id="2653851"/>
    <lineage>
        <taxon>Bacteria</taxon>
        <taxon>Bacillati</taxon>
        <taxon>Actinomycetota</taxon>
        <taxon>Rubrobacteria</taxon>
        <taxon>Rubrobacterales</taxon>
        <taxon>Rubrobacteraceae</taxon>
        <taxon>Rubrobacter</taxon>
    </lineage>
</organism>
<accession>A0A6G8QEH6</accession>
<name>A0A6G8QEH6_9ACTN</name>
<evidence type="ECO:0000313" key="1">
    <source>
        <dbReference type="EMBL" id="QIN84852.1"/>
    </source>
</evidence>
<dbReference type="Pfam" id="PF11387">
    <property type="entry name" value="DUF2795"/>
    <property type="match status" value="1"/>
</dbReference>
<dbReference type="KEGG" id="rub:GBA63_21045"/>
<reference evidence="1 2" key="1">
    <citation type="submission" date="2019-10" db="EMBL/GenBank/DDBJ databases">
        <title>Rubrobacter sp nov SCSIO 52090 isolated from a deep-sea sediment in the South China Sea.</title>
        <authorList>
            <person name="Chen R.W."/>
        </authorList>
    </citation>
    <scope>NUCLEOTIDE SEQUENCE [LARGE SCALE GENOMIC DNA]</scope>
    <source>
        <strain evidence="1 2">SCSIO 52909</strain>
    </source>
</reference>
<dbReference type="AlphaFoldDB" id="A0A6G8QEH6"/>